<sequence>MADTEWFCANVLLHGCLCGASRWKNTDGRKKIPQKVLRHFPLIPRLKRMFASKKIAEEAQLHKLKRKPVENELSHPADGEAWKEFDRKYEWFAKDARNIRLGLATDGFNPFGKMSSSYSMWPDKCIKNQLNREKIQFQQRTGSRCYLAYAYVMKKEKYKDTEPTAIDLFKDTHFSKKIGFSEPIKNAISTTKISERCAVTAQVQDLQAQLETEKQESAGLREEVGDLNEQIVNLKKAQHNTEQLIRQMINFNQSQVAP</sequence>
<evidence type="ECO:0000313" key="3">
    <source>
        <dbReference type="Proteomes" id="UP000479710"/>
    </source>
</evidence>
<keyword evidence="3" id="KW-1185">Reference proteome</keyword>
<reference evidence="2 3" key="1">
    <citation type="submission" date="2019-11" db="EMBL/GenBank/DDBJ databases">
        <title>Whole genome sequence of Oryza granulata.</title>
        <authorList>
            <person name="Li W."/>
        </authorList>
    </citation>
    <scope>NUCLEOTIDE SEQUENCE [LARGE SCALE GENOMIC DNA]</scope>
    <source>
        <strain evidence="3">cv. Menghai</strain>
        <tissue evidence="2">Leaf</tissue>
    </source>
</reference>
<dbReference type="Proteomes" id="UP000479710">
    <property type="component" value="Unassembled WGS sequence"/>
</dbReference>
<dbReference type="Pfam" id="PF02992">
    <property type="entry name" value="Transposase_21"/>
    <property type="match status" value="1"/>
</dbReference>
<feature type="coiled-coil region" evidence="1">
    <location>
        <begin position="203"/>
        <end position="247"/>
    </location>
</feature>
<keyword evidence="1" id="KW-0175">Coiled coil</keyword>
<protein>
    <submittedName>
        <fullName evidence="2">Uncharacterized protein</fullName>
    </submittedName>
</protein>
<dbReference type="InterPro" id="IPR004242">
    <property type="entry name" value="Transposase_21"/>
</dbReference>
<name>A0A6G1DYA0_9ORYZ</name>
<dbReference type="PANTHER" id="PTHR10775">
    <property type="entry name" value="OS08G0208400 PROTEIN"/>
    <property type="match status" value="1"/>
</dbReference>
<proteinExistence type="predicted"/>
<dbReference type="EMBL" id="SPHZ02000005">
    <property type="protein sequence ID" value="KAF0917480.1"/>
    <property type="molecule type" value="Genomic_DNA"/>
</dbReference>
<dbReference type="PANTHER" id="PTHR10775:SF185">
    <property type="entry name" value="OS08G0208400 PROTEIN"/>
    <property type="match status" value="1"/>
</dbReference>
<comment type="caution">
    <text evidence="2">The sequence shown here is derived from an EMBL/GenBank/DDBJ whole genome shotgun (WGS) entry which is preliminary data.</text>
</comment>
<evidence type="ECO:0000256" key="1">
    <source>
        <dbReference type="SAM" id="Coils"/>
    </source>
</evidence>
<organism evidence="2 3">
    <name type="scientific">Oryza meyeriana var. granulata</name>
    <dbReference type="NCBI Taxonomy" id="110450"/>
    <lineage>
        <taxon>Eukaryota</taxon>
        <taxon>Viridiplantae</taxon>
        <taxon>Streptophyta</taxon>
        <taxon>Embryophyta</taxon>
        <taxon>Tracheophyta</taxon>
        <taxon>Spermatophyta</taxon>
        <taxon>Magnoliopsida</taxon>
        <taxon>Liliopsida</taxon>
        <taxon>Poales</taxon>
        <taxon>Poaceae</taxon>
        <taxon>BOP clade</taxon>
        <taxon>Oryzoideae</taxon>
        <taxon>Oryzeae</taxon>
        <taxon>Oryzinae</taxon>
        <taxon>Oryza</taxon>
        <taxon>Oryza meyeriana</taxon>
    </lineage>
</organism>
<accession>A0A6G1DYA0</accession>
<dbReference type="AlphaFoldDB" id="A0A6G1DYA0"/>
<evidence type="ECO:0000313" key="2">
    <source>
        <dbReference type="EMBL" id="KAF0917480.1"/>
    </source>
</evidence>
<dbReference type="OrthoDB" id="674348at2759"/>
<gene>
    <name evidence="2" type="ORF">E2562_020593</name>
</gene>